<name>A0A9D2CXK6_9FIRM</name>
<sequence length="554" mass="61591">MAKIIIGKEYERAFESICRLVGSGCIPPEIVKSANGREIVTDAYTFEYAGDEKGLNVEGGGAAAAGMTAEGATWFSALRGKAHDDGTAVWLNLIESVAASYHKRYSLIEYKQNARKVSDAEKELCRRALENIAGRFFEDLPAVEVREGSREDGTEDIYGVSVRIELSGGTGAAVPVLAKVYFRRRGRRLYPLFEEEAKKIDEYLYEIIPSGDGGKKPDNSDASGTIDAVLGAMEDLLYGKTAGFDFTRCVCYSGEEDEKIVSELAEKVSHDNVRLECRQVSTLGISHVRWINSSYIVYSEQKPVLRATVGLNDSISLSCLNCNAGVLVENNRVSYTVPGEDGEAQERAVFIDPRKEDLGITDEQAEEIAGYSEFARHLQYVSCYENPRVAGGCTRCVCAAQQENLGSEEEPVFKCKDCPYPEVVFTDGSGARRYTPRLVFARDKMTMIDKSEAAVCDCCGRTYSKESMQGRLCPFCHSAFAGASDGERELAKKRYKRYAHMFSPFVRLKYLGKEKLCFEEEDVLLFLLGDDRYTFDKLSIGEYGYISKPHKVQE</sequence>
<dbReference type="Proteomes" id="UP000824132">
    <property type="component" value="Unassembled WGS sequence"/>
</dbReference>
<reference evidence="1" key="1">
    <citation type="journal article" date="2021" name="PeerJ">
        <title>Extensive microbial diversity within the chicken gut microbiome revealed by metagenomics and culture.</title>
        <authorList>
            <person name="Gilroy R."/>
            <person name="Ravi A."/>
            <person name="Getino M."/>
            <person name="Pursley I."/>
            <person name="Horton D.L."/>
            <person name="Alikhan N.F."/>
            <person name="Baker D."/>
            <person name="Gharbi K."/>
            <person name="Hall N."/>
            <person name="Watson M."/>
            <person name="Adriaenssens E.M."/>
            <person name="Foster-Nyarko E."/>
            <person name="Jarju S."/>
            <person name="Secka A."/>
            <person name="Antonio M."/>
            <person name="Oren A."/>
            <person name="Chaudhuri R.R."/>
            <person name="La Ragione R."/>
            <person name="Hildebrand F."/>
            <person name="Pallen M.J."/>
        </authorList>
    </citation>
    <scope>NUCLEOTIDE SEQUENCE</scope>
    <source>
        <strain evidence="1">CHK187-5294</strain>
    </source>
</reference>
<evidence type="ECO:0000313" key="1">
    <source>
        <dbReference type="EMBL" id="HIZ02676.1"/>
    </source>
</evidence>
<protein>
    <submittedName>
        <fullName evidence="1">Uncharacterized protein</fullName>
    </submittedName>
</protein>
<reference evidence="1" key="2">
    <citation type="submission" date="2021-04" db="EMBL/GenBank/DDBJ databases">
        <authorList>
            <person name="Gilroy R."/>
        </authorList>
    </citation>
    <scope>NUCLEOTIDE SEQUENCE</scope>
    <source>
        <strain evidence="1">CHK187-5294</strain>
    </source>
</reference>
<accession>A0A9D2CXK6</accession>
<dbReference type="EMBL" id="DXCL01000001">
    <property type="protein sequence ID" value="HIZ02676.1"/>
    <property type="molecule type" value="Genomic_DNA"/>
</dbReference>
<gene>
    <name evidence="1" type="ORF">H9727_00150</name>
</gene>
<dbReference type="AlphaFoldDB" id="A0A9D2CXK6"/>
<evidence type="ECO:0000313" key="2">
    <source>
        <dbReference type="Proteomes" id="UP000824132"/>
    </source>
</evidence>
<comment type="caution">
    <text evidence="1">The sequence shown here is derived from an EMBL/GenBank/DDBJ whole genome shotgun (WGS) entry which is preliminary data.</text>
</comment>
<proteinExistence type="predicted"/>
<organism evidence="1 2">
    <name type="scientific">Candidatus Borkfalkia avistercoris</name>
    <dbReference type="NCBI Taxonomy" id="2838504"/>
    <lineage>
        <taxon>Bacteria</taxon>
        <taxon>Bacillati</taxon>
        <taxon>Bacillota</taxon>
        <taxon>Clostridia</taxon>
        <taxon>Christensenellales</taxon>
        <taxon>Christensenellaceae</taxon>
        <taxon>Candidatus Borkfalkia</taxon>
    </lineage>
</organism>